<sequence>MFKLKRLTAFLFLFASVHAGFSQLGFSHEIGAIVGPVQFRSDFGVRNDEGTNFGNSGFGIGIVHYINFAYRADCNCYSTDTYFNDHFKLRSEISFNKTILEHHGQWAEGTKEDSKKLRAHTGEANNFDIGMQLEYFPLSIRDFQGFAYRLAPFVSLGAHYTSFNPKAFTSYVDPTTGVADNNILNANNFWTPWEPGSINPASGSSFSLVTSVGVRYKLTTLSDLMLDLRLQTYFSDWIDGLNHQLESNKNNDYLIWLNVGYIFYLD</sequence>
<organism evidence="2 3">
    <name type="scientific">Bizionia myxarmorum</name>
    <dbReference type="NCBI Taxonomy" id="291186"/>
    <lineage>
        <taxon>Bacteria</taxon>
        <taxon>Pseudomonadati</taxon>
        <taxon>Bacteroidota</taxon>
        <taxon>Flavobacteriia</taxon>
        <taxon>Flavobacteriales</taxon>
        <taxon>Flavobacteriaceae</taxon>
        <taxon>Bizionia</taxon>
    </lineage>
</organism>
<name>A0A5D0RBH9_9FLAO</name>
<accession>A0A5D0RBH9</accession>
<keyword evidence="3" id="KW-1185">Reference proteome</keyword>
<reference evidence="2 3" key="1">
    <citation type="submission" date="2019-08" db="EMBL/GenBank/DDBJ databases">
        <title>Genomes of Antarctic Bizionia species.</title>
        <authorList>
            <person name="Bowman J.P."/>
        </authorList>
    </citation>
    <scope>NUCLEOTIDE SEQUENCE [LARGE SCALE GENOMIC DNA]</scope>
    <source>
        <strain evidence="2 3">ADA-4</strain>
    </source>
</reference>
<keyword evidence="1" id="KW-0732">Signal</keyword>
<dbReference type="NCBIfam" id="NF047659">
    <property type="entry name" value="THC0290_0291_fam"/>
    <property type="match status" value="1"/>
</dbReference>
<dbReference type="EMBL" id="VSKK01000001">
    <property type="protein sequence ID" value="TYB78867.1"/>
    <property type="molecule type" value="Genomic_DNA"/>
</dbReference>
<evidence type="ECO:0000313" key="3">
    <source>
        <dbReference type="Proteomes" id="UP000323720"/>
    </source>
</evidence>
<dbReference type="AlphaFoldDB" id="A0A5D0RBH9"/>
<evidence type="ECO:0000313" key="2">
    <source>
        <dbReference type="EMBL" id="TYB78867.1"/>
    </source>
</evidence>
<feature type="chain" id="PRO_5022923730" evidence="1">
    <location>
        <begin position="20"/>
        <end position="266"/>
    </location>
</feature>
<protein>
    <submittedName>
        <fullName evidence="2">Glutamate dehydrogenase</fullName>
    </submittedName>
</protein>
<dbReference type="Proteomes" id="UP000323720">
    <property type="component" value="Unassembled WGS sequence"/>
</dbReference>
<dbReference type="Gene3D" id="2.40.160.20">
    <property type="match status" value="1"/>
</dbReference>
<evidence type="ECO:0000256" key="1">
    <source>
        <dbReference type="SAM" id="SignalP"/>
    </source>
</evidence>
<feature type="signal peptide" evidence="1">
    <location>
        <begin position="1"/>
        <end position="19"/>
    </location>
</feature>
<comment type="caution">
    <text evidence="2">The sequence shown here is derived from an EMBL/GenBank/DDBJ whole genome shotgun (WGS) entry which is preliminary data.</text>
</comment>
<dbReference type="RefSeq" id="WP_148402604.1">
    <property type="nucleotide sequence ID" value="NZ_VSKK01000001.1"/>
</dbReference>
<gene>
    <name evidence="2" type="ORF">ES674_03580</name>
</gene>
<proteinExistence type="predicted"/>
<dbReference type="OrthoDB" id="1142271at2"/>